<feature type="binding site" evidence="9">
    <location>
        <begin position="1023"/>
        <end position="1024"/>
    </location>
    <ligand>
        <name>ATP</name>
        <dbReference type="ChEBI" id="CHEBI:30616"/>
    </ligand>
</feature>
<dbReference type="PROSITE" id="PS50097">
    <property type="entry name" value="BTB"/>
    <property type="match status" value="1"/>
</dbReference>
<feature type="binding site" evidence="9">
    <location>
        <position position="1018"/>
    </location>
    <ligand>
        <name>K(+)</name>
        <dbReference type="ChEBI" id="CHEBI:29103"/>
    </ligand>
</feature>
<comment type="function">
    <text evidence="9">Catalyzes the phosphorylation of ribose at O-5 in a reaction requiring ATP and magnesium. The resulting D-ribose-5-phosphate can then be used either for sythesis of nucleotides, histidine, and tryptophan, or as a component of the pentose phosphate pathway.</text>
</comment>
<evidence type="ECO:0000256" key="3">
    <source>
        <dbReference type="ARBA" id="ARBA00022741"/>
    </source>
</evidence>
<dbReference type="GO" id="GO:0019303">
    <property type="term" value="P:D-ribose catabolic process"/>
    <property type="evidence" value="ECO:0007669"/>
    <property type="project" value="UniProtKB-UniRule"/>
</dbReference>
<dbReference type="GO" id="GO:0005524">
    <property type="term" value="F:ATP binding"/>
    <property type="evidence" value="ECO:0007669"/>
    <property type="project" value="UniProtKB-UniRule"/>
</dbReference>
<dbReference type="InterPro" id="IPR000210">
    <property type="entry name" value="BTB/POZ_dom"/>
</dbReference>
<reference evidence="12 13" key="1">
    <citation type="journal article" date="2018" name="Evol. Lett.">
        <title>Horizontal gene cluster transfer increased hallucinogenic mushroom diversity.</title>
        <authorList>
            <person name="Reynolds H.T."/>
            <person name="Vijayakumar V."/>
            <person name="Gluck-Thaler E."/>
            <person name="Korotkin H.B."/>
            <person name="Matheny P.B."/>
            <person name="Slot J.C."/>
        </authorList>
    </citation>
    <scope>NUCLEOTIDE SEQUENCE [LARGE SCALE GENOMIC DNA]</scope>
    <source>
        <strain evidence="12 13">2629</strain>
    </source>
</reference>
<evidence type="ECO:0000256" key="9">
    <source>
        <dbReference type="HAMAP-Rule" id="MF_03215"/>
    </source>
</evidence>
<keyword evidence="13" id="KW-1185">Reference proteome</keyword>
<dbReference type="GO" id="GO:0004747">
    <property type="term" value="F:ribokinase activity"/>
    <property type="evidence" value="ECO:0007669"/>
    <property type="project" value="UniProtKB-UniRule"/>
</dbReference>
<dbReference type="PRINTS" id="PR00990">
    <property type="entry name" value="RIBOKINASE"/>
</dbReference>
<comment type="caution">
    <text evidence="12">The sequence shown here is derived from an EMBL/GenBank/DDBJ whole genome shotgun (WGS) entry which is preliminary data.</text>
</comment>
<comment type="subunit">
    <text evidence="9">Homodimer.</text>
</comment>
<dbReference type="SUPFAM" id="SSF52047">
    <property type="entry name" value="RNI-like"/>
    <property type="match status" value="1"/>
</dbReference>
<keyword evidence="6 9" id="KW-0460">Magnesium</keyword>
<keyword evidence="1 9" id="KW-0808">Transferase</keyword>
<feature type="binding site" evidence="9">
    <location>
        <begin position="758"/>
        <end position="762"/>
    </location>
    <ligand>
        <name>substrate</name>
    </ligand>
</feature>
<comment type="catalytic activity">
    <reaction evidence="9">
        <text>D-ribose + ATP = D-ribose 5-phosphate + ADP + H(+)</text>
        <dbReference type="Rhea" id="RHEA:13697"/>
        <dbReference type="ChEBI" id="CHEBI:15378"/>
        <dbReference type="ChEBI" id="CHEBI:30616"/>
        <dbReference type="ChEBI" id="CHEBI:47013"/>
        <dbReference type="ChEBI" id="CHEBI:78346"/>
        <dbReference type="ChEBI" id="CHEBI:456216"/>
        <dbReference type="EC" id="2.7.1.15"/>
    </reaction>
</comment>
<feature type="region of interest" description="Disordered" evidence="10">
    <location>
        <begin position="1"/>
        <end position="20"/>
    </location>
</feature>
<dbReference type="EC" id="2.7.1.15" evidence="9"/>
<gene>
    <name evidence="12" type="ORF">CVT24_009603</name>
</gene>
<comment type="similarity">
    <text evidence="9">Belongs to the carbohydrate kinase PfkB family. Ribokinase subfamily.</text>
</comment>
<dbReference type="Proteomes" id="UP000284842">
    <property type="component" value="Unassembled WGS sequence"/>
</dbReference>
<dbReference type="InParanoid" id="A0A409YA25"/>
<dbReference type="GO" id="GO:0046872">
    <property type="term" value="F:metal ion binding"/>
    <property type="evidence" value="ECO:0007669"/>
    <property type="project" value="UniProtKB-KW"/>
</dbReference>
<keyword evidence="9" id="KW-0539">Nucleus</keyword>
<keyword evidence="5 9" id="KW-0067">ATP-binding</keyword>
<feature type="binding site" evidence="9">
    <location>
        <position position="882"/>
    </location>
    <ligand>
        <name>substrate</name>
    </ligand>
</feature>
<proteinExistence type="inferred from homology"/>
<feature type="binding site" evidence="9">
    <location>
        <position position="929"/>
    </location>
    <ligand>
        <name>ATP</name>
        <dbReference type="ChEBI" id="CHEBI:30616"/>
    </ligand>
</feature>
<keyword evidence="7 9" id="KW-0630">Potassium</keyword>
<evidence type="ECO:0000259" key="11">
    <source>
        <dbReference type="PROSITE" id="PS50097"/>
    </source>
</evidence>
<feature type="binding site" evidence="9">
    <location>
        <position position="1020"/>
    </location>
    <ligand>
        <name>K(+)</name>
        <dbReference type="ChEBI" id="CHEBI:29103"/>
    </ligand>
</feature>
<dbReference type="Gene3D" id="3.30.710.10">
    <property type="entry name" value="Potassium Channel Kv1.1, Chain A"/>
    <property type="match status" value="1"/>
</dbReference>
<evidence type="ECO:0000256" key="2">
    <source>
        <dbReference type="ARBA" id="ARBA00022723"/>
    </source>
</evidence>
<feature type="region of interest" description="Disordered" evidence="10">
    <location>
        <begin position="559"/>
        <end position="661"/>
    </location>
</feature>
<dbReference type="STRING" id="181874.A0A409YA25"/>
<feature type="binding site" evidence="9">
    <location>
        <position position="1066"/>
    </location>
    <ligand>
        <name>K(+)</name>
        <dbReference type="ChEBI" id="CHEBI:29103"/>
    </ligand>
</feature>
<accession>A0A409YA25</accession>
<dbReference type="InterPro" id="IPR011333">
    <property type="entry name" value="SKP1/BTB/POZ_sf"/>
</dbReference>
<dbReference type="InterPro" id="IPR002139">
    <property type="entry name" value="Ribo/fructo_kinase"/>
</dbReference>
<feature type="compositionally biased region" description="Low complexity" evidence="10">
    <location>
        <begin position="1793"/>
        <end position="1802"/>
    </location>
</feature>
<feature type="compositionally biased region" description="Acidic residues" evidence="10">
    <location>
        <begin position="562"/>
        <end position="661"/>
    </location>
</feature>
<dbReference type="Pfam" id="PF00651">
    <property type="entry name" value="BTB"/>
    <property type="match status" value="1"/>
</dbReference>
<feature type="region of interest" description="Disordered" evidence="10">
    <location>
        <begin position="1697"/>
        <end position="1742"/>
    </location>
</feature>
<feature type="compositionally biased region" description="Low complexity" evidence="10">
    <location>
        <begin position="1755"/>
        <end position="1769"/>
    </location>
</feature>
<keyword evidence="3 9" id="KW-0547">Nucleotide-binding</keyword>
<comment type="pathway">
    <text evidence="9">Carbohydrate metabolism; D-ribose degradation; D-ribose 5-phosphate from beta-D-ribopyranose: step 2/2.</text>
</comment>
<feature type="domain" description="BTB" evidence="11">
    <location>
        <begin position="1304"/>
        <end position="1390"/>
    </location>
</feature>
<dbReference type="Pfam" id="PF00294">
    <property type="entry name" value="PfkB"/>
    <property type="match status" value="1"/>
</dbReference>
<dbReference type="EMBL" id="NHTK01001343">
    <property type="protein sequence ID" value="PPQ99852.1"/>
    <property type="molecule type" value="Genomic_DNA"/>
</dbReference>
<comment type="subcellular location">
    <subcellularLocation>
        <location evidence="9">Cytoplasm</location>
    </subcellularLocation>
    <subcellularLocation>
        <location evidence="9">Nucleus</location>
    </subcellularLocation>
</comment>
<dbReference type="GO" id="GO:0005634">
    <property type="term" value="C:nucleus"/>
    <property type="evidence" value="ECO:0007669"/>
    <property type="project" value="UniProtKB-SubCell"/>
</dbReference>
<feature type="binding site" evidence="9">
    <location>
        <position position="1072"/>
    </location>
    <ligand>
        <name>K(+)</name>
        <dbReference type="ChEBI" id="CHEBI:29103"/>
    </ligand>
</feature>
<comment type="activity regulation">
    <text evidence="9">Activated by a monovalent cation that binds near, but not in, the active site. The most likely occupant of the site in vivo is potassium. Ion binding induces a conformational change that may alter substrate affinity.</text>
</comment>
<organism evidence="12 13">
    <name type="scientific">Panaeolus cyanescens</name>
    <dbReference type="NCBI Taxonomy" id="181874"/>
    <lineage>
        <taxon>Eukaryota</taxon>
        <taxon>Fungi</taxon>
        <taxon>Dikarya</taxon>
        <taxon>Basidiomycota</taxon>
        <taxon>Agaricomycotina</taxon>
        <taxon>Agaricomycetes</taxon>
        <taxon>Agaricomycetidae</taxon>
        <taxon>Agaricales</taxon>
        <taxon>Agaricineae</taxon>
        <taxon>Galeropsidaceae</taxon>
        <taxon>Panaeolus</taxon>
    </lineage>
</organism>
<dbReference type="UniPathway" id="UPA00916">
    <property type="reaction ID" value="UER00889"/>
</dbReference>
<evidence type="ECO:0000256" key="10">
    <source>
        <dbReference type="SAM" id="MobiDB-lite"/>
    </source>
</evidence>
<keyword evidence="9" id="KW-0963">Cytoplasm</keyword>
<dbReference type="SUPFAM" id="SSF54695">
    <property type="entry name" value="POZ domain"/>
    <property type="match status" value="1"/>
</dbReference>
<feature type="binding site" evidence="9">
    <location>
        <begin position="975"/>
        <end position="980"/>
    </location>
    <ligand>
        <name>ATP</name>
        <dbReference type="ChEBI" id="CHEBI:30616"/>
    </ligand>
</feature>
<dbReference type="SUPFAM" id="SSF53613">
    <property type="entry name" value="Ribokinase-like"/>
    <property type="match status" value="1"/>
</dbReference>
<keyword evidence="2 9" id="KW-0479">Metal-binding</keyword>
<comment type="caution">
    <text evidence="9">Lacks conserved residue(s) required for the propagation of feature annotation.</text>
</comment>
<dbReference type="OrthoDB" id="415590at2759"/>
<dbReference type="InterPro" id="IPR011877">
    <property type="entry name" value="Ribokinase"/>
</dbReference>
<comment type="cofactor">
    <cofactor evidence="9">
        <name>Mg(2+)</name>
        <dbReference type="ChEBI" id="CHEBI:18420"/>
    </cofactor>
    <text evidence="9">Requires a divalent cation, most likely magnesium in vivo, as an electrophilic catalyst to aid phosphoryl group transfer. It is the chelate of the metal and the nucleotide that is the actual substrate.</text>
</comment>
<dbReference type="HAMAP" id="MF_01987">
    <property type="entry name" value="Ribokinase"/>
    <property type="match status" value="1"/>
</dbReference>
<evidence type="ECO:0000256" key="6">
    <source>
        <dbReference type="ARBA" id="ARBA00022842"/>
    </source>
</evidence>
<dbReference type="Gene3D" id="3.40.1190.20">
    <property type="match status" value="1"/>
</dbReference>
<dbReference type="GO" id="GO:0005737">
    <property type="term" value="C:cytoplasm"/>
    <property type="evidence" value="ECO:0007669"/>
    <property type="project" value="UniProtKB-SubCell"/>
</dbReference>
<evidence type="ECO:0000313" key="12">
    <source>
        <dbReference type="EMBL" id="PPQ99852.1"/>
    </source>
</evidence>
<dbReference type="PANTHER" id="PTHR10584:SF166">
    <property type="entry name" value="RIBOKINASE"/>
    <property type="match status" value="1"/>
</dbReference>
<dbReference type="InterPro" id="IPR011611">
    <property type="entry name" value="PfkB_dom"/>
</dbReference>
<dbReference type="CDD" id="cd01174">
    <property type="entry name" value="ribokinase"/>
    <property type="match status" value="1"/>
</dbReference>
<feature type="region of interest" description="Disordered" evidence="10">
    <location>
        <begin position="718"/>
        <end position="762"/>
    </location>
</feature>
<evidence type="ECO:0000313" key="13">
    <source>
        <dbReference type="Proteomes" id="UP000284842"/>
    </source>
</evidence>
<dbReference type="InterPro" id="IPR029056">
    <property type="entry name" value="Ribokinase-like"/>
</dbReference>
<dbReference type="CDD" id="cd18186">
    <property type="entry name" value="BTB_POZ_ZBTB_KLHL-like"/>
    <property type="match status" value="1"/>
</dbReference>
<evidence type="ECO:0000256" key="4">
    <source>
        <dbReference type="ARBA" id="ARBA00022777"/>
    </source>
</evidence>
<keyword evidence="8 9" id="KW-0119">Carbohydrate metabolism</keyword>
<evidence type="ECO:0000256" key="8">
    <source>
        <dbReference type="ARBA" id="ARBA00023277"/>
    </source>
</evidence>
<sequence>MKRPLSPVEHSPTKKCRIELESDPSDALDQTVVPYRHDHPELRESDSELEDAYDSSASNQEFSPIYRLNPDILARIFTFLADEWPTTYSRVAVDWHIERYVQLNWARVSHVCHFFRAVALDCAPLWSSLDLRSPNWTELQLRRCKEVDISVNIPGESVPDSNITGWTQHLLSSRLGQMRELRVDMWDDKSEQETVRYLCGPGVSAPKLESLVLSRSGITDREDEEDMTALFNDLLSGGSPRLQKLSLTFCTVPWSAPIFNNSITILEITSHFNPTPDDFGSFLDLLDALGRMPALNSLTLKTLFLKPIETESSALPFILQSRGLVKLPYLEVLDVHSEANSCGLLLMCIDFPPFVKAHINCRVDRFAPPTSSIIQDIFFPIQIFSSMHDTELIRTCFSLNESKSVYHIQRLEILLDATDPDRDGYCVRATPVLRLTDSSELHSNSVTWTIVFERNDSDLVDLLASMALEKLKSVTLDVDVSDDVFDSLAELPAIKSMTLCRKAGNAFLAYTRRIESMYESADSEEDDMTMGVGQEEASTLKFSKLRSLHFAHVPFTRYDEVNVPDDEEDQADEDQDEELDQGDEEDQDVDNEESNQDDAEDEYGVEEDCQVNEEDQDDAEEEDQENWEGQDDELEDQDDELEDQDDGLEDQDYEEGQDELPLEADIQELIHFLMRRWSTTSPIKKLSFCDCNNITPEMVRELSAFVRRIKCMDEAEEAGNDYGAGGEGEEEKEDPSVPNIVRPGQTISSTGHERRVGGKGANQAVAVHRAGLKSNQASGVDDNVKPATKKREHDVIFVGTVGYDGEWIKESMLGWGMNVDWIGVNKERATGRAIIQVDTKGENSIVLFPGANHTPIPPVTSLIHGRLLSLYREATHLLLQNEIPVDATVTALKAVKDSCVVVLNPSPLFNSDEVRLKIAWGRVDWLVVNKDEAAGLLESLNVGGTAEELRVLDTPDVLMKMHHTKTFENTGIVCTLGAEGVMVSVPRFVKESIRVNGDGNGRDGLVFVPAAKATVVTDTTGAGDCFAGYFVRGLMELGVGRREITKEQLDEVLKRAVQAAAICVEREGTIDSIPTREEDVDQVASERFEHQASRGSSAAPISLLPPRLSVFLLLCTLRYTMNQETPCPSLQQAIERSTQVWQDNLHSLFKLAKNLFPDVVWDVMEGSERMDEVWAHKGTWGPAQYLSIGSRPNRNPKAMIYARASSTLRSRHLEIQQGNAEKHRKGTSVPDSSVLRLNASTNPTLFANELEYLYTGKGLGEALEFSFDAADDAQNQFSANPDSSLHIDTLRKDLMFMWRSRLYTDVRIHIPYSSESSSSHTPGSALFSSHRFILASRCPWFHKSLVSPSAESSTETTEPALILLPSSPFTPASLHFTLGYLYTGTLIFSHRTWDLATAFDIMRAAMFLSLPELFDEIQARIVQEMLHGLFHAFVTFSDYEQLTAKKWGVGGCRCRMCARRVPRVLMFALEEDVKNQILERGARRAAVGHFGEGWATEEFASLPQELRKSILKGLRKRTIPLNIFPLLFAAERGLIRLDDKTESWADTSRDMILHARQFVDEVLAKECELCFESDDWMGFMDEDGGGFEDWEKVEWVMAAVLRGMKEDWAPTVYQTLVSSILLKPHPTNSAKPMLSGSSPIRALVEETRVEVLMWIRKRWLAIRDARGFDHLEAWALKEISDDLEVPFVDLLNTASSQNVEQEPAPVVPRVRRRLDSPPSIPSSPISPTASASLASKMHDDQTSVLSDAVTDIETSARSSLSRSSSSETLRGATGAAQVGTSSKEAGDTNRPLTPVVPSSPVTNIPAETPTFASPVPPSSLQFITGFLNTGTLIFSSKSYDLSTAFGIMRAASFLSLPKLYDEIQTCIIQDMLHGLFHAYIPCAEYTQKTGGRWDAEGCRCRQCARRVPRVLEFALAQDVASPQLERGSRRALVGHFGEGWTTEEFASLAPIHHESTLRSLEEYITPTNVFPLLFAAERALSRLSGIAASESWGDVSREMILRARKMIDGLLTKESERCFESEEWMDIMSRDGDRFEDEEKVQWTMAAVLRGVREPWGPTVYQTLASSTILKTYPIEDNISIYAATSYIRDQVRETCAELLKWIGEHWLVIRSAKGFENLEPWALEDISNAIEVPSSDLLI</sequence>
<feature type="compositionally biased region" description="Low complexity" evidence="10">
    <location>
        <begin position="1722"/>
        <end position="1735"/>
    </location>
</feature>
<feature type="binding site" evidence="9">
    <location>
        <position position="1024"/>
    </location>
    <ligand>
        <name>substrate</name>
    </ligand>
</feature>
<evidence type="ECO:0000256" key="1">
    <source>
        <dbReference type="ARBA" id="ARBA00022679"/>
    </source>
</evidence>
<evidence type="ECO:0000256" key="5">
    <source>
        <dbReference type="ARBA" id="ARBA00022840"/>
    </source>
</evidence>
<feature type="binding site" evidence="9">
    <location>
        <position position="1068"/>
    </location>
    <ligand>
        <name>K(+)</name>
        <dbReference type="ChEBI" id="CHEBI:29103"/>
    </ligand>
</feature>
<feature type="region of interest" description="Disordered" evidence="10">
    <location>
        <begin position="1755"/>
        <end position="1812"/>
    </location>
</feature>
<dbReference type="PANTHER" id="PTHR10584">
    <property type="entry name" value="SUGAR KINASE"/>
    <property type="match status" value="1"/>
</dbReference>
<protein>
    <recommendedName>
        <fullName evidence="9">Ribokinase</fullName>
        <shortName evidence="9">RK</shortName>
        <ecNumber evidence="9">2.7.1.15</ecNumber>
    </recommendedName>
</protein>
<name>A0A409YA25_9AGAR</name>
<keyword evidence="4 9" id="KW-0418">Kinase</keyword>
<feature type="binding site" evidence="9">
    <location>
        <position position="1063"/>
    </location>
    <ligand>
        <name>K(+)</name>
        <dbReference type="ChEBI" id="CHEBI:29103"/>
    </ligand>
</feature>
<feature type="active site" description="Proton acceptor" evidence="9">
    <location>
        <position position="1024"/>
    </location>
</feature>
<evidence type="ECO:0000256" key="7">
    <source>
        <dbReference type="ARBA" id="ARBA00022958"/>
    </source>
</evidence>